<reference evidence="1" key="1">
    <citation type="submission" date="2022-08" db="EMBL/GenBank/DDBJ databases">
        <title>Genome Sequence of Pycnoporus sanguineus.</title>
        <authorList>
            <person name="Buettner E."/>
        </authorList>
    </citation>
    <scope>NUCLEOTIDE SEQUENCE</scope>
    <source>
        <strain evidence="1">CG-C14</strain>
    </source>
</reference>
<evidence type="ECO:0000313" key="1">
    <source>
        <dbReference type="EMBL" id="KAJ2986239.1"/>
    </source>
</evidence>
<evidence type="ECO:0000313" key="2">
    <source>
        <dbReference type="Proteomes" id="UP001144978"/>
    </source>
</evidence>
<proteinExistence type="predicted"/>
<dbReference type="EMBL" id="JANSHE010003402">
    <property type="protein sequence ID" value="KAJ2986239.1"/>
    <property type="molecule type" value="Genomic_DNA"/>
</dbReference>
<accession>A0ACC1P649</accession>
<sequence>MKLAFAKLFLTRTWRRIGSAFPSEVVLLFRISFRHQRNSSKPRNRKASDRDWLLAELELRDLKTIGSRLD</sequence>
<protein>
    <submittedName>
        <fullName evidence="1">Uncharacterized protein</fullName>
    </submittedName>
</protein>
<keyword evidence="2" id="KW-1185">Reference proteome</keyword>
<dbReference type="Proteomes" id="UP001144978">
    <property type="component" value="Unassembled WGS sequence"/>
</dbReference>
<comment type="caution">
    <text evidence="1">The sequence shown here is derived from an EMBL/GenBank/DDBJ whole genome shotgun (WGS) entry which is preliminary data.</text>
</comment>
<gene>
    <name evidence="1" type="ORF">NUW54_g9852</name>
</gene>
<name>A0ACC1P649_9APHY</name>
<organism evidence="1 2">
    <name type="scientific">Trametes sanguinea</name>
    <dbReference type="NCBI Taxonomy" id="158606"/>
    <lineage>
        <taxon>Eukaryota</taxon>
        <taxon>Fungi</taxon>
        <taxon>Dikarya</taxon>
        <taxon>Basidiomycota</taxon>
        <taxon>Agaricomycotina</taxon>
        <taxon>Agaricomycetes</taxon>
        <taxon>Polyporales</taxon>
        <taxon>Polyporaceae</taxon>
        <taxon>Trametes</taxon>
    </lineage>
</organism>